<dbReference type="PIRSF" id="PIRSF006324">
    <property type="entry name" value="LeuE"/>
    <property type="match status" value="1"/>
</dbReference>
<feature type="transmembrane region" description="Helical" evidence="6">
    <location>
        <begin position="152"/>
        <end position="177"/>
    </location>
</feature>
<comment type="caution">
    <text evidence="7">The sequence shown here is derived from an EMBL/GenBank/DDBJ whole genome shotgun (WGS) entry which is preliminary data.</text>
</comment>
<gene>
    <name evidence="7" type="primary">rhtB_1</name>
    <name evidence="7" type="ORF">GMJLKIPL_0602</name>
</gene>
<dbReference type="RefSeq" id="WP_238233639.1">
    <property type="nucleotide sequence ID" value="NZ_BPQQ01000005.1"/>
</dbReference>
<evidence type="ECO:0000256" key="1">
    <source>
        <dbReference type="ARBA" id="ARBA00004651"/>
    </source>
</evidence>
<dbReference type="Pfam" id="PF01810">
    <property type="entry name" value="LysE"/>
    <property type="match status" value="1"/>
</dbReference>
<feature type="transmembrane region" description="Helical" evidence="6">
    <location>
        <begin position="77"/>
        <end position="97"/>
    </location>
</feature>
<dbReference type="PANTHER" id="PTHR30086">
    <property type="entry name" value="ARGININE EXPORTER PROTEIN ARGO"/>
    <property type="match status" value="1"/>
</dbReference>
<organism evidence="7 8">
    <name type="scientific">Methylobacterium isbiliense</name>
    <dbReference type="NCBI Taxonomy" id="315478"/>
    <lineage>
        <taxon>Bacteria</taxon>
        <taxon>Pseudomonadati</taxon>
        <taxon>Pseudomonadota</taxon>
        <taxon>Alphaproteobacteria</taxon>
        <taxon>Hyphomicrobiales</taxon>
        <taxon>Methylobacteriaceae</taxon>
        <taxon>Methylobacterium</taxon>
    </lineage>
</organism>
<feature type="transmembrane region" description="Helical" evidence="6">
    <location>
        <begin position="6"/>
        <end position="28"/>
    </location>
</feature>
<evidence type="ECO:0000313" key="7">
    <source>
        <dbReference type="EMBL" id="GJD98691.1"/>
    </source>
</evidence>
<comment type="subcellular location">
    <subcellularLocation>
        <location evidence="1">Cell membrane</location>
        <topology evidence="1">Multi-pass membrane protein</topology>
    </subcellularLocation>
</comment>
<reference evidence="7" key="2">
    <citation type="submission" date="2021-08" db="EMBL/GenBank/DDBJ databases">
        <authorList>
            <person name="Tani A."/>
            <person name="Ola A."/>
            <person name="Ogura Y."/>
            <person name="Katsura K."/>
            <person name="Hayashi T."/>
        </authorList>
    </citation>
    <scope>NUCLEOTIDE SEQUENCE</scope>
    <source>
        <strain evidence="7">DSM 17168</strain>
    </source>
</reference>
<proteinExistence type="predicted"/>
<evidence type="ECO:0000313" key="8">
    <source>
        <dbReference type="Proteomes" id="UP001055153"/>
    </source>
</evidence>
<evidence type="ECO:0000256" key="4">
    <source>
        <dbReference type="ARBA" id="ARBA00022989"/>
    </source>
</evidence>
<accession>A0ABQ4S6A1</accession>
<evidence type="ECO:0000256" key="6">
    <source>
        <dbReference type="SAM" id="Phobius"/>
    </source>
</evidence>
<keyword evidence="4 6" id="KW-1133">Transmembrane helix</keyword>
<dbReference type="PANTHER" id="PTHR30086:SF20">
    <property type="entry name" value="ARGININE EXPORTER PROTEIN ARGO-RELATED"/>
    <property type="match status" value="1"/>
</dbReference>
<evidence type="ECO:0000256" key="3">
    <source>
        <dbReference type="ARBA" id="ARBA00022692"/>
    </source>
</evidence>
<keyword evidence="3 6" id="KW-0812">Transmembrane</keyword>
<feature type="transmembrane region" description="Helical" evidence="6">
    <location>
        <begin position="118"/>
        <end position="140"/>
    </location>
</feature>
<dbReference type="InterPro" id="IPR001123">
    <property type="entry name" value="LeuE-type"/>
</dbReference>
<sequence>MMDTDLWMFVAALAVAYLMPGPDMVLVLQTGALGGRARAVATAAGLALARAAHVTLAVLGLAALLRAVPWAFDAVRLAGAAYLVWLGLGLLRADALAPERLAAGGDRAGSRAAALRRGFVTNIANPKALLFCSVLLPQFIRPELGHGAGRAVLLGAILVGTGLAFDLVLASAGAGLGRALVRHPRWQALQRRLFAALLIGFGLRLAAD</sequence>
<keyword evidence="5 6" id="KW-0472">Membrane</keyword>
<protein>
    <submittedName>
        <fullName evidence="7">Homoserine/homoserine lactone efflux protein</fullName>
    </submittedName>
</protein>
<dbReference type="EMBL" id="BPQQ01000005">
    <property type="protein sequence ID" value="GJD98691.1"/>
    <property type="molecule type" value="Genomic_DNA"/>
</dbReference>
<evidence type="ECO:0000256" key="5">
    <source>
        <dbReference type="ARBA" id="ARBA00023136"/>
    </source>
</evidence>
<dbReference type="Proteomes" id="UP001055153">
    <property type="component" value="Unassembled WGS sequence"/>
</dbReference>
<keyword evidence="2" id="KW-1003">Cell membrane</keyword>
<reference evidence="7" key="1">
    <citation type="journal article" date="2021" name="Front. Microbiol.">
        <title>Comprehensive Comparative Genomics and Phenotyping of Methylobacterium Species.</title>
        <authorList>
            <person name="Alessa O."/>
            <person name="Ogura Y."/>
            <person name="Fujitani Y."/>
            <person name="Takami H."/>
            <person name="Hayashi T."/>
            <person name="Sahin N."/>
            <person name="Tani A."/>
        </authorList>
    </citation>
    <scope>NUCLEOTIDE SEQUENCE</scope>
    <source>
        <strain evidence="7">DSM 17168</strain>
    </source>
</reference>
<evidence type="ECO:0000256" key="2">
    <source>
        <dbReference type="ARBA" id="ARBA00022475"/>
    </source>
</evidence>
<name>A0ABQ4S6A1_9HYPH</name>
<feature type="transmembrane region" description="Helical" evidence="6">
    <location>
        <begin position="40"/>
        <end position="65"/>
    </location>
</feature>
<keyword evidence="8" id="KW-1185">Reference proteome</keyword>